<keyword evidence="6" id="KW-0520">NAD</keyword>
<accession>A0ABM0P6L1</accession>
<keyword evidence="11" id="KW-1185">Reference proteome</keyword>
<evidence type="ECO:0000256" key="2">
    <source>
        <dbReference type="ARBA" id="ARBA00005100"/>
    </source>
</evidence>
<evidence type="ECO:0000256" key="6">
    <source>
        <dbReference type="ARBA" id="ARBA00023027"/>
    </source>
</evidence>
<dbReference type="GeneID" id="103333964"/>
<dbReference type="PANTHER" id="PTHR43078:SF48">
    <property type="entry name" value="UDP-GLUCURONATE DECARBOXYLASE"/>
    <property type="match status" value="1"/>
</dbReference>
<dbReference type="InterPro" id="IPR016040">
    <property type="entry name" value="NAD(P)-bd_dom"/>
</dbReference>
<sequence>MGSELIFRGHDEAQHVADTYSPKPPKPWASVTRPIGYLLREQRLVFVLVGIAIATVGFTLLPSSRSSDVNGSVPISNEYVRYDFDSSTHLTHKPAYERRFGLTNWNSGGKVPLGLKRKGLRIVVTGGAGFVGSHLVDRLIERGDSVIVVDNFFTGRKENVMHHFGNPRFELIRHDVVEPLLLEVDQIYHLACPASPVHYKFNPVKTIKTNVVGTLNMLGLAKRIGARFLLTSTSEVYGDPLQHPQVETYWGNVNPIGVRSCYDEGKRTAETLTMDYHRGAGVEVRIARIFNTYGPRMCIDDGRVVSNFVAQALRKEPMTVYGDGKQTRSFQYVSDLVEGLMRLMEGEHVGPFNLGNPGEFTMLELAKVVQETIDPDAKIEYRPNTEDDPHKRKPDITKAKDLLGWQPKVSLQKGLPLMVSDFRKRIFGDHKEAGSTTTPTTTTTM</sequence>
<dbReference type="SUPFAM" id="SSF51735">
    <property type="entry name" value="NAD(P)-binding Rossmann-fold domains"/>
    <property type="match status" value="1"/>
</dbReference>
<comment type="cofactor">
    <cofactor evidence="1">
        <name>NAD(+)</name>
        <dbReference type="ChEBI" id="CHEBI:57540"/>
    </cofactor>
</comment>
<evidence type="ECO:0000256" key="8">
    <source>
        <dbReference type="ARBA" id="ARBA00025005"/>
    </source>
</evidence>
<dbReference type="CDD" id="cd05230">
    <property type="entry name" value="UGD_SDR_e"/>
    <property type="match status" value="1"/>
</dbReference>
<comment type="pathway">
    <text evidence="2">Nucleotide-sugar biosynthesis; UDP-alpha-D-xylose biosynthesis; UDP-alpha-D-xylose from UDP-alpha-D-glucuronate: step 1/1.</text>
</comment>
<evidence type="ECO:0000256" key="5">
    <source>
        <dbReference type="ARBA" id="ARBA00022793"/>
    </source>
</evidence>
<evidence type="ECO:0000256" key="9">
    <source>
        <dbReference type="SAM" id="MobiDB-lite"/>
    </source>
</evidence>
<evidence type="ECO:0000256" key="7">
    <source>
        <dbReference type="ARBA" id="ARBA00023239"/>
    </source>
</evidence>
<evidence type="ECO:0000313" key="11">
    <source>
        <dbReference type="Proteomes" id="UP000694861"/>
    </source>
</evidence>
<evidence type="ECO:0000256" key="4">
    <source>
        <dbReference type="ARBA" id="ARBA00012290"/>
    </source>
</evidence>
<dbReference type="RefSeq" id="XP_008235095.1">
    <property type="nucleotide sequence ID" value="XM_008236873.1"/>
</dbReference>
<dbReference type="InterPro" id="IPR044516">
    <property type="entry name" value="UXS-like"/>
</dbReference>
<evidence type="ECO:0000256" key="1">
    <source>
        <dbReference type="ARBA" id="ARBA00001911"/>
    </source>
</evidence>
<proteinExistence type="inferred from homology"/>
<reference evidence="12" key="2">
    <citation type="submission" date="2025-08" db="UniProtKB">
        <authorList>
            <consortium name="RefSeq"/>
        </authorList>
    </citation>
    <scope>IDENTIFICATION</scope>
</reference>
<comment type="similarity">
    <text evidence="3">Belongs to the NAD(P)-dependent epimerase/dehydratase family. UDP-glucuronic acid decarboxylase subfamily.</text>
</comment>
<organism evidence="11 12">
    <name type="scientific">Prunus mume</name>
    <name type="common">Japanese apricot</name>
    <name type="synonym">Armeniaca mume</name>
    <dbReference type="NCBI Taxonomy" id="102107"/>
    <lineage>
        <taxon>Eukaryota</taxon>
        <taxon>Viridiplantae</taxon>
        <taxon>Streptophyta</taxon>
        <taxon>Embryophyta</taxon>
        <taxon>Tracheophyta</taxon>
        <taxon>Spermatophyta</taxon>
        <taxon>Magnoliopsida</taxon>
        <taxon>eudicotyledons</taxon>
        <taxon>Gunneridae</taxon>
        <taxon>Pentapetalae</taxon>
        <taxon>rosids</taxon>
        <taxon>fabids</taxon>
        <taxon>Rosales</taxon>
        <taxon>Rosaceae</taxon>
        <taxon>Amygdaloideae</taxon>
        <taxon>Amygdaleae</taxon>
        <taxon>Prunus</taxon>
    </lineage>
</organism>
<gene>
    <name evidence="12" type="primary">LOC103333964</name>
</gene>
<dbReference type="Proteomes" id="UP000694861">
    <property type="component" value="Linkage group LG6"/>
</dbReference>
<feature type="domain" description="NAD(P)-binding" evidence="10">
    <location>
        <begin position="124"/>
        <end position="416"/>
    </location>
</feature>
<dbReference type="PANTHER" id="PTHR43078">
    <property type="entry name" value="UDP-GLUCURONIC ACID DECARBOXYLASE-RELATED"/>
    <property type="match status" value="1"/>
</dbReference>
<dbReference type="Pfam" id="PF16363">
    <property type="entry name" value="GDP_Man_Dehyd"/>
    <property type="match status" value="1"/>
</dbReference>
<name>A0ABM0P6L1_PRUMU</name>
<dbReference type="Gene3D" id="3.40.50.720">
    <property type="entry name" value="NAD(P)-binding Rossmann-like Domain"/>
    <property type="match status" value="2"/>
</dbReference>
<comment type="function">
    <text evidence="8">Catalyzes the NAD-dependent decarboxylation of UDP-glucuronic acid to UDP-xylose. Necessary for the biosynthesis of the core tetrasaccharide in glycosaminoglycan biosynthesis.</text>
</comment>
<protein>
    <recommendedName>
        <fullName evidence="4">UDP-glucuronate decarboxylase</fullName>
        <ecNumber evidence="4">4.1.1.35</ecNumber>
    </recommendedName>
</protein>
<evidence type="ECO:0000313" key="12">
    <source>
        <dbReference type="RefSeq" id="XP_008235095.1"/>
    </source>
</evidence>
<dbReference type="EC" id="4.1.1.35" evidence="4"/>
<reference evidence="11" key="1">
    <citation type="journal article" date="2012" name="Nat. Commun.">
        <title>The genome of Prunus mume.</title>
        <authorList>
            <person name="Zhang Q."/>
            <person name="Chen W."/>
            <person name="Sun L."/>
            <person name="Zhao F."/>
            <person name="Huang B."/>
            <person name="Yang W."/>
            <person name="Tao Y."/>
            <person name="Wang J."/>
            <person name="Yuan Z."/>
            <person name="Fan G."/>
            <person name="Xing Z."/>
            <person name="Han C."/>
            <person name="Pan H."/>
            <person name="Zhong X."/>
            <person name="Shi W."/>
            <person name="Liang X."/>
            <person name="Du D."/>
            <person name="Sun F."/>
            <person name="Xu Z."/>
            <person name="Hao R."/>
            <person name="Lv T."/>
            <person name="Lv Y."/>
            <person name="Zheng Z."/>
            <person name="Sun M."/>
            <person name="Luo L."/>
            <person name="Cai M."/>
            <person name="Gao Y."/>
            <person name="Wang J."/>
            <person name="Yin Y."/>
            <person name="Xu X."/>
            <person name="Cheng T."/>
            <person name="Wang J."/>
        </authorList>
    </citation>
    <scope>NUCLEOTIDE SEQUENCE [LARGE SCALE GENOMIC DNA]</scope>
</reference>
<keyword evidence="7" id="KW-0456">Lyase</keyword>
<dbReference type="InterPro" id="IPR036291">
    <property type="entry name" value="NAD(P)-bd_dom_sf"/>
</dbReference>
<evidence type="ECO:0000256" key="3">
    <source>
        <dbReference type="ARBA" id="ARBA00007505"/>
    </source>
</evidence>
<evidence type="ECO:0000259" key="10">
    <source>
        <dbReference type="Pfam" id="PF16363"/>
    </source>
</evidence>
<feature type="region of interest" description="Disordered" evidence="9">
    <location>
        <begin position="377"/>
        <end position="399"/>
    </location>
</feature>
<keyword evidence="5" id="KW-0210">Decarboxylase</keyword>